<dbReference type="AlphaFoldDB" id="A0A6A4H9B0"/>
<dbReference type="InterPro" id="IPR036047">
    <property type="entry name" value="F-box-like_dom_sf"/>
</dbReference>
<dbReference type="SUPFAM" id="SSF81383">
    <property type="entry name" value="F-box domain"/>
    <property type="match status" value="1"/>
</dbReference>
<evidence type="ECO:0000313" key="3">
    <source>
        <dbReference type="Proteomes" id="UP000799118"/>
    </source>
</evidence>
<evidence type="ECO:0000313" key="2">
    <source>
        <dbReference type="EMBL" id="KAE9393797.1"/>
    </source>
</evidence>
<dbReference type="OrthoDB" id="28868at2759"/>
<feature type="domain" description="F-box" evidence="1">
    <location>
        <begin position="20"/>
        <end position="66"/>
    </location>
</feature>
<dbReference type="Proteomes" id="UP000799118">
    <property type="component" value="Unassembled WGS sequence"/>
</dbReference>
<protein>
    <recommendedName>
        <fullName evidence="1">F-box domain-containing protein</fullName>
    </recommendedName>
</protein>
<dbReference type="InterPro" id="IPR001810">
    <property type="entry name" value="F-box_dom"/>
</dbReference>
<organism evidence="2 3">
    <name type="scientific">Gymnopus androsaceus JB14</name>
    <dbReference type="NCBI Taxonomy" id="1447944"/>
    <lineage>
        <taxon>Eukaryota</taxon>
        <taxon>Fungi</taxon>
        <taxon>Dikarya</taxon>
        <taxon>Basidiomycota</taxon>
        <taxon>Agaricomycotina</taxon>
        <taxon>Agaricomycetes</taxon>
        <taxon>Agaricomycetidae</taxon>
        <taxon>Agaricales</taxon>
        <taxon>Marasmiineae</taxon>
        <taxon>Omphalotaceae</taxon>
        <taxon>Gymnopus</taxon>
    </lineage>
</organism>
<sequence length="172" mass="19831">METYVRSNDNAIFTTHNTDSATFKTLPNELISEILEQLDRSNIYNLRPTCRWLAAIIESLYPLELLIGSREHRLPQDVLSMLRDFAELSKRQTRPLIFSKLVISLNFLKPLLNYVEPDIRHPNYREPDFTDPLVAEVRSLLISVIPVFQAVKSVEWLTRLSIVCLPSYNAGS</sequence>
<evidence type="ECO:0000259" key="1">
    <source>
        <dbReference type="PROSITE" id="PS50181"/>
    </source>
</evidence>
<name>A0A6A4H9B0_9AGAR</name>
<accession>A0A6A4H9B0</accession>
<proteinExistence type="predicted"/>
<reference evidence="2" key="1">
    <citation type="journal article" date="2019" name="Environ. Microbiol.">
        <title>Fungal ecological strategies reflected in gene transcription - a case study of two litter decomposers.</title>
        <authorList>
            <person name="Barbi F."/>
            <person name="Kohler A."/>
            <person name="Barry K."/>
            <person name="Baskaran P."/>
            <person name="Daum C."/>
            <person name="Fauchery L."/>
            <person name="Ihrmark K."/>
            <person name="Kuo A."/>
            <person name="LaButti K."/>
            <person name="Lipzen A."/>
            <person name="Morin E."/>
            <person name="Grigoriev I.V."/>
            <person name="Henrissat B."/>
            <person name="Lindahl B."/>
            <person name="Martin F."/>
        </authorList>
    </citation>
    <scope>NUCLEOTIDE SEQUENCE</scope>
    <source>
        <strain evidence="2">JB14</strain>
    </source>
</reference>
<dbReference type="PROSITE" id="PS50181">
    <property type="entry name" value="FBOX"/>
    <property type="match status" value="1"/>
</dbReference>
<keyword evidence="3" id="KW-1185">Reference proteome</keyword>
<gene>
    <name evidence="2" type="ORF">BT96DRAFT_211841</name>
</gene>
<dbReference type="EMBL" id="ML769564">
    <property type="protein sequence ID" value="KAE9393797.1"/>
    <property type="molecule type" value="Genomic_DNA"/>
</dbReference>